<dbReference type="FunFam" id="2.40.70.10:FF:000002">
    <property type="entry name" value="Vacuolar aspartic proteinase"/>
    <property type="match status" value="1"/>
</dbReference>
<evidence type="ECO:0000256" key="6">
    <source>
        <dbReference type="ARBA" id="ARBA00023180"/>
    </source>
</evidence>
<comment type="similarity">
    <text evidence="1 8">Belongs to the peptidase A1 family.</text>
</comment>
<evidence type="ECO:0000256" key="5">
    <source>
        <dbReference type="ARBA" id="ARBA00023157"/>
    </source>
</evidence>
<evidence type="ECO:0000256" key="4">
    <source>
        <dbReference type="ARBA" id="ARBA00022801"/>
    </source>
</evidence>
<keyword evidence="5" id="KW-1015">Disulfide bond</keyword>
<keyword evidence="6" id="KW-0325">Glycoprotein</keyword>
<evidence type="ECO:0000313" key="10">
    <source>
        <dbReference type="EMBL" id="CAE0615693.1"/>
    </source>
</evidence>
<sequence length="374" mass="39784">MRLSTVLFACGAAEVQRVGLARRELDFEEMRKAVAGQNQELHAKMGGSTDVVISDYQNAQYYGDLTVGTPGQKETVIYDTGSSNLWVPNKSPVLAFKKVYNHEKSSTYKANGTEFKIMYGSGPVSGMFSQDTMTIGSVEVPEYTFAEVNDTSGLGLAYRAGKFDGICGMAWDAISVGGVKTPFHALVDSQKLDVPVFAFYLGNNAPGELVIGGVDSKHYTGDFSFVPLSSETYWAVGLDGVKLDGSAIGSTKTAIVDSGTSLLAGPSADVKAIASKLGAKSVLGKEYIVDCDTFKSSMTFSLGGQEYTLDSKDLVLQASGNQCILGLTGIDVPAPAGPLWILGDVFMRKYYVQFDWGQKRIGVATAASGMSVVV</sequence>
<dbReference type="SUPFAM" id="SSF50630">
    <property type="entry name" value="Acid proteases"/>
    <property type="match status" value="1"/>
</dbReference>
<dbReference type="FunFam" id="2.40.70.10:FF:000008">
    <property type="entry name" value="Cathepsin D"/>
    <property type="match status" value="1"/>
</dbReference>
<feature type="active site" evidence="7">
    <location>
        <position position="79"/>
    </location>
</feature>
<dbReference type="PROSITE" id="PS51767">
    <property type="entry name" value="PEPTIDASE_A1"/>
    <property type="match status" value="1"/>
</dbReference>
<keyword evidence="3 8" id="KW-0064">Aspartyl protease</keyword>
<keyword evidence="2 8" id="KW-0645">Protease</keyword>
<organism evidence="11">
    <name type="scientific">Oxyrrhis marina</name>
    <name type="common">Dinoflagellate</name>
    <dbReference type="NCBI Taxonomy" id="2969"/>
    <lineage>
        <taxon>Eukaryota</taxon>
        <taxon>Sar</taxon>
        <taxon>Alveolata</taxon>
        <taxon>Dinophyceae</taxon>
        <taxon>Oxyrrhinales</taxon>
        <taxon>Oxyrrhinaceae</taxon>
        <taxon>Oxyrrhis</taxon>
    </lineage>
</organism>
<dbReference type="Gene3D" id="2.40.70.10">
    <property type="entry name" value="Acid Proteases"/>
    <property type="match status" value="2"/>
</dbReference>
<feature type="active site" evidence="7">
    <location>
        <position position="257"/>
    </location>
</feature>
<dbReference type="PANTHER" id="PTHR47966">
    <property type="entry name" value="BETA-SITE APP-CLEAVING ENZYME, ISOFORM A-RELATED"/>
    <property type="match status" value="1"/>
</dbReference>
<keyword evidence="4 8" id="KW-0378">Hydrolase</keyword>
<dbReference type="Pfam" id="PF00026">
    <property type="entry name" value="Asp"/>
    <property type="match status" value="1"/>
</dbReference>
<dbReference type="InterPro" id="IPR001969">
    <property type="entry name" value="Aspartic_peptidase_AS"/>
</dbReference>
<dbReference type="GO" id="GO:0006508">
    <property type="term" value="P:proteolysis"/>
    <property type="evidence" value="ECO:0007669"/>
    <property type="project" value="UniProtKB-KW"/>
</dbReference>
<proteinExistence type="inferred from homology"/>
<dbReference type="PROSITE" id="PS00141">
    <property type="entry name" value="ASP_PROTEASE"/>
    <property type="match status" value="1"/>
</dbReference>
<evidence type="ECO:0000256" key="7">
    <source>
        <dbReference type="PIRSR" id="PIRSR601461-1"/>
    </source>
</evidence>
<gene>
    <name evidence="10" type="ORF">OMAR00292_LOCUS1569</name>
    <name evidence="11" type="ORF">OMAR00294_LOCUS828</name>
</gene>
<protein>
    <recommendedName>
        <fullName evidence="9">Peptidase A1 domain-containing protein</fullName>
    </recommendedName>
</protein>
<dbReference type="InterPro" id="IPR001461">
    <property type="entry name" value="Aspartic_peptidase_A1"/>
</dbReference>
<evidence type="ECO:0000256" key="1">
    <source>
        <dbReference type="ARBA" id="ARBA00007447"/>
    </source>
</evidence>
<accession>A0A7S4LNG7</accession>
<dbReference type="EMBL" id="HBJB01000941">
    <property type="protein sequence ID" value="CAE0841011.1"/>
    <property type="molecule type" value="Transcribed_RNA"/>
</dbReference>
<evidence type="ECO:0000259" key="9">
    <source>
        <dbReference type="PROSITE" id="PS51767"/>
    </source>
</evidence>
<dbReference type="AlphaFoldDB" id="A0A7S4LNG7"/>
<reference evidence="11" key="1">
    <citation type="submission" date="2021-01" db="EMBL/GenBank/DDBJ databases">
        <authorList>
            <person name="Corre E."/>
            <person name="Pelletier E."/>
            <person name="Niang G."/>
            <person name="Scheremetjew M."/>
            <person name="Finn R."/>
            <person name="Kale V."/>
            <person name="Holt S."/>
            <person name="Cochrane G."/>
            <person name="Meng A."/>
            <person name="Brown T."/>
            <person name="Cohen L."/>
        </authorList>
    </citation>
    <scope>NUCLEOTIDE SEQUENCE</scope>
    <source>
        <strain evidence="10">CCMP1795</strain>
        <strain evidence="11">LB1974</strain>
    </source>
</reference>
<name>A0A7S4LNG7_OXYMA</name>
<dbReference type="PANTHER" id="PTHR47966:SF51">
    <property type="entry name" value="BETA-SITE APP-CLEAVING ENZYME, ISOFORM A-RELATED"/>
    <property type="match status" value="1"/>
</dbReference>
<feature type="domain" description="Peptidase A1" evidence="9">
    <location>
        <begin position="61"/>
        <end position="364"/>
    </location>
</feature>
<evidence type="ECO:0000256" key="8">
    <source>
        <dbReference type="RuleBase" id="RU000454"/>
    </source>
</evidence>
<dbReference type="InterPro" id="IPR021109">
    <property type="entry name" value="Peptidase_aspartic_dom_sf"/>
</dbReference>
<dbReference type="EMBL" id="HBIT01003495">
    <property type="protein sequence ID" value="CAE0615693.1"/>
    <property type="molecule type" value="Transcribed_RNA"/>
</dbReference>
<evidence type="ECO:0000313" key="11">
    <source>
        <dbReference type="EMBL" id="CAE0841011.1"/>
    </source>
</evidence>
<dbReference type="InterPro" id="IPR033121">
    <property type="entry name" value="PEPTIDASE_A1"/>
</dbReference>
<evidence type="ECO:0000256" key="2">
    <source>
        <dbReference type="ARBA" id="ARBA00022670"/>
    </source>
</evidence>
<evidence type="ECO:0000256" key="3">
    <source>
        <dbReference type="ARBA" id="ARBA00022750"/>
    </source>
</evidence>
<dbReference type="PRINTS" id="PR00792">
    <property type="entry name" value="PEPSIN"/>
</dbReference>
<dbReference type="GO" id="GO:0004190">
    <property type="term" value="F:aspartic-type endopeptidase activity"/>
    <property type="evidence" value="ECO:0007669"/>
    <property type="project" value="UniProtKB-KW"/>
</dbReference>